<accession>B5XSM7</accession>
<dbReference type="Proteomes" id="UP000001734">
    <property type="component" value="Chromosome"/>
</dbReference>
<name>B5XSM7_KLEV3</name>
<dbReference type="Pfam" id="PF16473">
    <property type="entry name" value="Rv2179c-like"/>
    <property type="match status" value="1"/>
</dbReference>
<evidence type="ECO:0000259" key="1">
    <source>
        <dbReference type="Pfam" id="PF16473"/>
    </source>
</evidence>
<dbReference type="EMBL" id="CP000964">
    <property type="protein sequence ID" value="ACI07299.1"/>
    <property type="molecule type" value="Genomic_DNA"/>
</dbReference>
<dbReference type="KEGG" id="kpe:KPK_3404"/>
<feature type="domain" description="3'-5' exoribonuclease Rv2179c-like" evidence="1">
    <location>
        <begin position="1"/>
        <end position="43"/>
    </location>
</feature>
<gene>
    <name evidence="2" type="ordered locus">KPK_3404</name>
</gene>
<dbReference type="HOGENOM" id="CLU_214069_0_0_6"/>
<reference evidence="2 3" key="1">
    <citation type="journal article" date="2008" name="PLoS Genet.">
        <title>Complete genome sequence of the N2-fixing broad host range endophyte Klebsiella pneumoniae 342 and virulence predictions verified in mice.</title>
        <authorList>
            <person name="Fouts D.E."/>
            <person name="Tyler H.L."/>
            <person name="DeBoy R.T."/>
            <person name="Daugherty S."/>
            <person name="Ren Q."/>
            <person name="Badger J.H."/>
            <person name="Durkin A.S."/>
            <person name="Huot H."/>
            <person name="Shrivastava S."/>
            <person name="Kothari S."/>
            <person name="Dodson R.J."/>
            <person name="Mohamoud Y."/>
            <person name="Khouri H."/>
            <person name="Roesch L.F."/>
            <person name="Krogfelt K.A."/>
            <person name="Struve C."/>
            <person name="Triplett E.W."/>
            <person name="Methe B.A."/>
        </authorList>
    </citation>
    <scope>NUCLEOTIDE SEQUENCE [LARGE SCALE GENOMIC DNA]</scope>
    <source>
        <strain evidence="2 3">342</strain>
    </source>
</reference>
<sequence>MRTMVELGQAISFDPKTTIPFEGDRHNALADAIHKARYVSAIWQRIIASNQVLQKLIQN</sequence>
<evidence type="ECO:0000313" key="2">
    <source>
        <dbReference type="EMBL" id="ACI07299.1"/>
    </source>
</evidence>
<dbReference type="InterPro" id="IPR033390">
    <property type="entry name" value="Rv2179c-like"/>
</dbReference>
<dbReference type="BioCyc" id="KPNE507522:GI0B-3387-MONOMER"/>
<organism evidence="2 3">
    <name type="scientific">Klebsiella variicola (strain 342)</name>
    <name type="common">Klebsiella pneumoniae</name>
    <dbReference type="NCBI Taxonomy" id="507522"/>
    <lineage>
        <taxon>Bacteria</taxon>
        <taxon>Pseudomonadati</taxon>
        <taxon>Pseudomonadota</taxon>
        <taxon>Gammaproteobacteria</taxon>
        <taxon>Enterobacterales</taxon>
        <taxon>Enterobacteriaceae</taxon>
        <taxon>Klebsiella/Raoultella group</taxon>
        <taxon>Klebsiella</taxon>
        <taxon>Klebsiella pneumoniae complex</taxon>
    </lineage>
</organism>
<proteinExistence type="predicted"/>
<evidence type="ECO:0000313" key="3">
    <source>
        <dbReference type="Proteomes" id="UP000001734"/>
    </source>
</evidence>
<protein>
    <recommendedName>
        <fullName evidence="1">3'-5' exoribonuclease Rv2179c-like domain-containing protein</fullName>
    </recommendedName>
</protein>
<dbReference type="AlphaFoldDB" id="B5XSM7"/>